<dbReference type="AlphaFoldDB" id="X0WMJ8"/>
<feature type="non-terminal residue" evidence="1">
    <location>
        <position position="100"/>
    </location>
</feature>
<proteinExistence type="predicted"/>
<reference evidence="1" key="1">
    <citation type="journal article" date="2014" name="Front. Microbiol.">
        <title>High frequency of phylogenetically diverse reductive dehalogenase-homologous genes in deep subseafloor sedimentary metagenomes.</title>
        <authorList>
            <person name="Kawai M."/>
            <person name="Futagami T."/>
            <person name="Toyoda A."/>
            <person name="Takaki Y."/>
            <person name="Nishi S."/>
            <person name="Hori S."/>
            <person name="Arai W."/>
            <person name="Tsubouchi T."/>
            <person name="Morono Y."/>
            <person name="Uchiyama I."/>
            <person name="Ito T."/>
            <person name="Fujiyama A."/>
            <person name="Inagaki F."/>
            <person name="Takami H."/>
        </authorList>
    </citation>
    <scope>NUCLEOTIDE SEQUENCE</scope>
    <source>
        <strain evidence="1">Expedition CK06-06</strain>
    </source>
</reference>
<organism evidence="1">
    <name type="scientific">marine sediment metagenome</name>
    <dbReference type="NCBI Taxonomy" id="412755"/>
    <lineage>
        <taxon>unclassified sequences</taxon>
        <taxon>metagenomes</taxon>
        <taxon>ecological metagenomes</taxon>
    </lineage>
</organism>
<sequence length="100" mass="12029">MNNLEKYEKTKREYKDQFPFDEACRVYDCCMNEDFCPKSTVFCSYRPHEVEEKIGRFAGIDLGRLTDHRLRKKVGDCKYLEILKERERLFEKGLSMNEIC</sequence>
<dbReference type="EMBL" id="BARS01041404">
    <property type="protein sequence ID" value="GAG31865.1"/>
    <property type="molecule type" value="Genomic_DNA"/>
</dbReference>
<evidence type="ECO:0000313" key="1">
    <source>
        <dbReference type="EMBL" id="GAG31865.1"/>
    </source>
</evidence>
<gene>
    <name evidence="1" type="ORF">S01H1_62979</name>
</gene>
<name>X0WMJ8_9ZZZZ</name>
<accession>X0WMJ8</accession>
<protein>
    <submittedName>
        <fullName evidence="1">Uncharacterized protein</fullName>
    </submittedName>
</protein>
<comment type="caution">
    <text evidence="1">The sequence shown here is derived from an EMBL/GenBank/DDBJ whole genome shotgun (WGS) entry which is preliminary data.</text>
</comment>